<dbReference type="PROSITE" id="PS51674">
    <property type="entry name" value="4FE4S_WBL"/>
    <property type="match status" value="1"/>
</dbReference>
<evidence type="ECO:0000313" key="4">
    <source>
        <dbReference type="Proteomes" id="UP000188532"/>
    </source>
</evidence>
<sequence length="93" mass="9928">MTAPVLHDAPLGACTQDPERWTTSPDDQAKALCRACPCRWSCAREAVELPGAQGLWAGVVIPEAGRLRASALGRLRSLAERNGYPVRESASLA</sequence>
<reference evidence="3 4" key="1">
    <citation type="submission" date="2017-02" db="EMBL/GenBank/DDBJ databases">
        <title>Complete genome sequences of Mycobacterium kansasii strains isolated from rhesus macaques.</title>
        <authorList>
            <person name="Panda A."/>
            <person name="Nagaraj S."/>
            <person name="Zhao X."/>
            <person name="Tettelin H."/>
            <person name="Detolla L.J."/>
        </authorList>
    </citation>
    <scope>NUCLEOTIDE SEQUENCE [LARGE SCALE GENOMIC DNA]</scope>
    <source>
        <strain evidence="3 4">11-3469</strain>
    </source>
</reference>
<comment type="caution">
    <text evidence="3">The sequence shown here is derived from an EMBL/GenBank/DDBJ whole genome shotgun (WGS) entry which is preliminary data.</text>
</comment>
<evidence type="ECO:0000259" key="2">
    <source>
        <dbReference type="PROSITE" id="PS51674"/>
    </source>
</evidence>
<dbReference type="AlphaFoldDB" id="A0A1V3XMN3"/>
<accession>A0A1V3XMN3</accession>
<organism evidence="3 4">
    <name type="scientific">Mycobacterium kansasii</name>
    <dbReference type="NCBI Taxonomy" id="1768"/>
    <lineage>
        <taxon>Bacteria</taxon>
        <taxon>Bacillati</taxon>
        <taxon>Actinomycetota</taxon>
        <taxon>Actinomycetes</taxon>
        <taxon>Mycobacteriales</taxon>
        <taxon>Mycobacteriaceae</taxon>
        <taxon>Mycobacterium</taxon>
    </lineage>
</organism>
<dbReference type="InterPro" id="IPR034768">
    <property type="entry name" value="4FE4S_WBL"/>
</dbReference>
<evidence type="ECO:0000256" key="1">
    <source>
        <dbReference type="SAM" id="MobiDB-lite"/>
    </source>
</evidence>
<proteinExistence type="predicted"/>
<name>A0A1V3XMN3_MYCKA</name>
<protein>
    <submittedName>
        <fullName evidence="3">Transcription factor WhiB family protein</fullName>
    </submittedName>
</protein>
<dbReference type="RefSeq" id="WP_080674033.1">
    <property type="nucleotide sequence ID" value="NZ_BLYZ01000002.1"/>
</dbReference>
<gene>
    <name evidence="3" type="ORF">BZL29_2445</name>
</gene>
<dbReference type="Pfam" id="PF02467">
    <property type="entry name" value="Whib"/>
    <property type="match status" value="1"/>
</dbReference>
<dbReference type="EMBL" id="MVBN01000002">
    <property type="protein sequence ID" value="OOK80368.1"/>
    <property type="molecule type" value="Genomic_DNA"/>
</dbReference>
<evidence type="ECO:0000313" key="3">
    <source>
        <dbReference type="EMBL" id="OOK80368.1"/>
    </source>
</evidence>
<dbReference type="GeneID" id="31545998"/>
<feature type="region of interest" description="Disordered" evidence="1">
    <location>
        <begin position="1"/>
        <end position="22"/>
    </location>
</feature>
<dbReference type="Proteomes" id="UP000188532">
    <property type="component" value="Unassembled WGS sequence"/>
</dbReference>
<feature type="domain" description="4Fe-4S Wbl-type" evidence="2">
    <location>
        <begin position="13"/>
        <end position="66"/>
    </location>
</feature>